<gene>
    <name evidence="2" type="ORF">DERYTH_LOCUS9003</name>
</gene>
<feature type="region of interest" description="Disordered" evidence="1">
    <location>
        <begin position="1"/>
        <end position="29"/>
    </location>
</feature>
<feature type="non-terminal residue" evidence="2">
    <location>
        <position position="69"/>
    </location>
</feature>
<keyword evidence="3" id="KW-1185">Reference proteome</keyword>
<sequence length="69" mass="8103">TNGHQPTMKKDYKNGTIKQPHQDERTGAEQLTYRCNNDESATAKLRKDKPVQKNERVIIEMIEKRFEQS</sequence>
<accession>A0A9N9DA01</accession>
<name>A0A9N9DA01_9GLOM</name>
<reference evidence="2" key="1">
    <citation type="submission" date="2021-06" db="EMBL/GenBank/DDBJ databases">
        <authorList>
            <person name="Kallberg Y."/>
            <person name="Tangrot J."/>
            <person name="Rosling A."/>
        </authorList>
    </citation>
    <scope>NUCLEOTIDE SEQUENCE</scope>
    <source>
        <strain evidence="2">MA453B</strain>
    </source>
</reference>
<protein>
    <submittedName>
        <fullName evidence="2">5845_t:CDS:1</fullName>
    </submittedName>
</protein>
<dbReference type="Proteomes" id="UP000789405">
    <property type="component" value="Unassembled WGS sequence"/>
</dbReference>
<dbReference type="AlphaFoldDB" id="A0A9N9DA01"/>
<organism evidence="2 3">
    <name type="scientific">Dentiscutata erythropus</name>
    <dbReference type="NCBI Taxonomy" id="1348616"/>
    <lineage>
        <taxon>Eukaryota</taxon>
        <taxon>Fungi</taxon>
        <taxon>Fungi incertae sedis</taxon>
        <taxon>Mucoromycota</taxon>
        <taxon>Glomeromycotina</taxon>
        <taxon>Glomeromycetes</taxon>
        <taxon>Diversisporales</taxon>
        <taxon>Gigasporaceae</taxon>
        <taxon>Dentiscutata</taxon>
    </lineage>
</organism>
<evidence type="ECO:0000256" key="1">
    <source>
        <dbReference type="SAM" id="MobiDB-lite"/>
    </source>
</evidence>
<evidence type="ECO:0000313" key="2">
    <source>
        <dbReference type="EMBL" id="CAG8628115.1"/>
    </source>
</evidence>
<dbReference type="EMBL" id="CAJVPY010004789">
    <property type="protein sequence ID" value="CAG8628115.1"/>
    <property type="molecule type" value="Genomic_DNA"/>
</dbReference>
<comment type="caution">
    <text evidence="2">The sequence shown here is derived from an EMBL/GenBank/DDBJ whole genome shotgun (WGS) entry which is preliminary data.</text>
</comment>
<evidence type="ECO:0000313" key="3">
    <source>
        <dbReference type="Proteomes" id="UP000789405"/>
    </source>
</evidence>
<proteinExistence type="predicted"/>